<dbReference type="HOGENOM" id="CLU_2864850_0_0_0"/>
<organism evidence="1 2">
    <name type="scientific">Rhodopirellula baltica (strain DSM 10527 / NCIMB 13988 / SH1)</name>
    <dbReference type="NCBI Taxonomy" id="243090"/>
    <lineage>
        <taxon>Bacteria</taxon>
        <taxon>Pseudomonadati</taxon>
        <taxon>Planctomycetota</taxon>
        <taxon>Planctomycetia</taxon>
        <taxon>Pirellulales</taxon>
        <taxon>Pirellulaceae</taxon>
        <taxon>Rhodopirellula</taxon>
    </lineage>
</organism>
<reference evidence="1 2" key="1">
    <citation type="journal article" date="2003" name="Proc. Natl. Acad. Sci. U.S.A.">
        <title>Complete genome sequence of the marine planctomycete Pirellula sp. strain 1.</title>
        <authorList>
            <person name="Gloeckner F.O."/>
            <person name="Kube M."/>
            <person name="Bauer M."/>
            <person name="Teeling H."/>
            <person name="Lombardot T."/>
            <person name="Ludwig W."/>
            <person name="Gade D."/>
            <person name="Beck A."/>
            <person name="Borzym K."/>
            <person name="Heitmann K."/>
            <person name="Rabus R."/>
            <person name="Schlesner H."/>
            <person name="Amann R."/>
            <person name="Reinhardt R."/>
        </authorList>
    </citation>
    <scope>NUCLEOTIDE SEQUENCE [LARGE SCALE GENOMIC DNA]</scope>
    <source>
        <strain evidence="2">DSM 10527 / NCIMB 13988 / SH1</strain>
    </source>
</reference>
<dbReference type="EnsemblBacteria" id="CAD73795">
    <property type="protein sequence ID" value="CAD73795"/>
    <property type="gene ID" value="RB4456"/>
</dbReference>
<proteinExistence type="predicted"/>
<accession>Q7USK1</accession>
<dbReference type="KEGG" id="rba:RB4456"/>
<dbReference type="InParanoid" id="Q7USK1"/>
<evidence type="ECO:0000313" key="1">
    <source>
        <dbReference type="EMBL" id="CAD73795.1"/>
    </source>
</evidence>
<sequence length="64" mass="7384">MGLWRPCVCANCHPGRMKKDRRRTKNRIRCQDSKSNHFAVQRSARLYVGAMAFAITVQMPKDSC</sequence>
<gene>
    <name evidence="1" type="ordered locus">RB4456</name>
</gene>
<dbReference type="Proteomes" id="UP000001025">
    <property type="component" value="Chromosome"/>
</dbReference>
<evidence type="ECO:0000313" key="2">
    <source>
        <dbReference type="Proteomes" id="UP000001025"/>
    </source>
</evidence>
<name>Q7USK1_RHOBA</name>
<dbReference type="STRING" id="243090.RB4456"/>
<keyword evidence="2" id="KW-1185">Reference proteome</keyword>
<dbReference type="AlphaFoldDB" id="Q7USK1"/>
<protein>
    <submittedName>
        <fullName evidence="1">Uncharacterized protein</fullName>
    </submittedName>
</protein>
<dbReference type="EMBL" id="BX294140">
    <property type="protein sequence ID" value="CAD73795.1"/>
    <property type="molecule type" value="Genomic_DNA"/>
</dbReference>